<name>A0ABQ6JQQ1_9MICO</name>
<feature type="transmembrane region" description="Helical" evidence="1">
    <location>
        <begin position="24"/>
        <end position="46"/>
    </location>
</feature>
<keyword evidence="1" id="KW-0812">Transmembrane</keyword>
<evidence type="ECO:0000313" key="2">
    <source>
        <dbReference type="EMBL" id="GMA89649.1"/>
    </source>
</evidence>
<comment type="caution">
    <text evidence="2">The sequence shown here is derived from an EMBL/GenBank/DDBJ whole genome shotgun (WGS) entry which is preliminary data.</text>
</comment>
<dbReference type="Proteomes" id="UP001157069">
    <property type="component" value="Unassembled WGS sequence"/>
</dbReference>
<accession>A0ABQ6JQQ1</accession>
<gene>
    <name evidence="2" type="ORF">GCM10025869_01780</name>
</gene>
<reference evidence="3" key="1">
    <citation type="journal article" date="2019" name="Int. J. Syst. Evol. Microbiol.">
        <title>The Global Catalogue of Microorganisms (GCM) 10K type strain sequencing project: providing services to taxonomists for standard genome sequencing and annotation.</title>
        <authorList>
            <consortium name="The Broad Institute Genomics Platform"/>
            <consortium name="The Broad Institute Genome Sequencing Center for Infectious Disease"/>
            <person name="Wu L."/>
            <person name="Ma J."/>
        </authorList>
    </citation>
    <scope>NUCLEOTIDE SEQUENCE [LARGE SCALE GENOMIC DNA]</scope>
    <source>
        <strain evidence="3">NBRC 108755</strain>
    </source>
</reference>
<dbReference type="RefSeq" id="WP_284297022.1">
    <property type="nucleotide sequence ID" value="NZ_BSVA01000001.1"/>
</dbReference>
<sequence length="61" mass="6311">MFVLQGVNAVFGIALVWLGISSDLLPVVIVGGVLIAVAVVLLVVTLRMGAGDPNQGPLDRR</sequence>
<proteinExistence type="predicted"/>
<evidence type="ECO:0000313" key="3">
    <source>
        <dbReference type="Proteomes" id="UP001157069"/>
    </source>
</evidence>
<evidence type="ECO:0000256" key="1">
    <source>
        <dbReference type="SAM" id="Phobius"/>
    </source>
</evidence>
<dbReference type="EMBL" id="BSVA01000001">
    <property type="protein sequence ID" value="GMA89649.1"/>
    <property type="molecule type" value="Genomic_DNA"/>
</dbReference>
<keyword evidence="1" id="KW-0472">Membrane</keyword>
<keyword evidence="1" id="KW-1133">Transmembrane helix</keyword>
<protein>
    <submittedName>
        <fullName evidence="2">Uncharacterized protein</fullName>
    </submittedName>
</protein>
<keyword evidence="3" id="KW-1185">Reference proteome</keyword>
<organism evidence="2 3">
    <name type="scientific">Homoserinibacter gongjuensis</name>
    <dbReference type="NCBI Taxonomy" id="1162968"/>
    <lineage>
        <taxon>Bacteria</taxon>
        <taxon>Bacillati</taxon>
        <taxon>Actinomycetota</taxon>
        <taxon>Actinomycetes</taxon>
        <taxon>Micrococcales</taxon>
        <taxon>Microbacteriaceae</taxon>
        <taxon>Homoserinibacter</taxon>
    </lineage>
</organism>